<evidence type="ECO:0000313" key="1">
    <source>
        <dbReference type="EMBL" id="GAA0251072.1"/>
    </source>
</evidence>
<sequence length="183" mass="19006">MTGLRRVVVVPGDATVTDVSDAGAVPVSIRTARRFDDLAAVLGARLGVPAEVSDDWSGLEPTPGTVVVCRPDGLWRLENSDALAQVVVVDLPRGEVLTRTEELGLAASVQSPDYQAWLSGRGPTAFHGLAALAAALGATTSDNPLERGARYARLTFPHADLPTALADYLAALTASGIGRRPVG</sequence>
<dbReference type="Proteomes" id="UP001500416">
    <property type="component" value="Unassembled WGS sequence"/>
</dbReference>
<dbReference type="RefSeq" id="WP_343937226.1">
    <property type="nucleotide sequence ID" value="NZ_BAAABU010000019.1"/>
</dbReference>
<keyword evidence="2" id="KW-1185">Reference proteome</keyword>
<gene>
    <name evidence="1" type="ORF">GCM10010492_59190</name>
</gene>
<proteinExistence type="predicted"/>
<evidence type="ECO:0000313" key="2">
    <source>
        <dbReference type="Proteomes" id="UP001500416"/>
    </source>
</evidence>
<comment type="caution">
    <text evidence="1">The sequence shown here is derived from an EMBL/GenBank/DDBJ whole genome shotgun (WGS) entry which is preliminary data.</text>
</comment>
<reference evidence="1 2" key="1">
    <citation type="journal article" date="2019" name="Int. J. Syst. Evol. Microbiol.">
        <title>The Global Catalogue of Microorganisms (GCM) 10K type strain sequencing project: providing services to taxonomists for standard genome sequencing and annotation.</title>
        <authorList>
            <consortium name="The Broad Institute Genomics Platform"/>
            <consortium name="The Broad Institute Genome Sequencing Center for Infectious Disease"/>
            <person name="Wu L."/>
            <person name="Ma J."/>
        </authorList>
    </citation>
    <scope>NUCLEOTIDE SEQUENCE [LARGE SCALE GENOMIC DNA]</scope>
    <source>
        <strain evidence="1 2">JCM 3380</strain>
    </source>
</reference>
<dbReference type="EMBL" id="BAAABU010000019">
    <property type="protein sequence ID" value="GAA0251072.1"/>
    <property type="molecule type" value="Genomic_DNA"/>
</dbReference>
<protein>
    <submittedName>
        <fullName evidence="1">Uncharacterized protein</fullName>
    </submittedName>
</protein>
<name>A0ABN0UID5_9PSEU</name>
<accession>A0ABN0UID5</accession>
<organism evidence="1 2">
    <name type="scientific">Saccharothrix mutabilis subsp. mutabilis</name>
    <dbReference type="NCBI Taxonomy" id="66855"/>
    <lineage>
        <taxon>Bacteria</taxon>
        <taxon>Bacillati</taxon>
        <taxon>Actinomycetota</taxon>
        <taxon>Actinomycetes</taxon>
        <taxon>Pseudonocardiales</taxon>
        <taxon>Pseudonocardiaceae</taxon>
        <taxon>Saccharothrix</taxon>
    </lineage>
</organism>